<keyword evidence="1" id="KW-0472">Membrane</keyword>
<evidence type="ECO:0000313" key="3">
    <source>
        <dbReference type="Proteomes" id="UP000095358"/>
    </source>
</evidence>
<dbReference type="Proteomes" id="UP000095358">
    <property type="component" value="Unassembled WGS sequence"/>
</dbReference>
<keyword evidence="1" id="KW-1133">Transmembrane helix</keyword>
<feature type="transmembrane region" description="Helical" evidence="1">
    <location>
        <begin position="92"/>
        <end position="111"/>
    </location>
</feature>
<evidence type="ECO:0000313" key="2">
    <source>
        <dbReference type="EMBL" id="OEJ84866.1"/>
    </source>
</evidence>
<keyword evidence="1" id="KW-0812">Transmembrane</keyword>
<comment type="caution">
    <text evidence="2">The sequence shown here is derived from an EMBL/GenBank/DDBJ whole genome shotgun (WGS) entry which is preliminary data.</text>
</comment>
<reference evidence="3" key="1">
    <citation type="journal article" date="2016" name="Genome Announc.">
        <title>Genome sequences of three species of Hanseniaspora isolated from spontaneous wine fermentations.</title>
        <authorList>
            <person name="Sternes P.R."/>
            <person name="Lee D."/>
            <person name="Kutyna D.R."/>
            <person name="Borneman A.R."/>
        </authorList>
    </citation>
    <scope>NUCLEOTIDE SEQUENCE [LARGE SCALE GENOMIC DNA]</scope>
    <source>
        <strain evidence="3">AWRI3580</strain>
    </source>
</reference>
<organism evidence="2 3">
    <name type="scientific">Hanseniaspora uvarum</name>
    <name type="common">Yeast</name>
    <name type="synonym">Kloeckera apiculata</name>
    <dbReference type="NCBI Taxonomy" id="29833"/>
    <lineage>
        <taxon>Eukaryota</taxon>
        <taxon>Fungi</taxon>
        <taxon>Dikarya</taxon>
        <taxon>Ascomycota</taxon>
        <taxon>Saccharomycotina</taxon>
        <taxon>Saccharomycetes</taxon>
        <taxon>Saccharomycodales</taxon>
        <taxon>Saccharomycodaceae</taxon>
        <taxon>Hanseniaspora</taxon>
    </lineage>
</organism>
<name>A0A1E5RDA3_HANUV</name>
<dbReference type="AlphaFoldDB" id="A0A1E5RDA3"/>
<dbReference type="EMBL" id="LPNN01000007">
    <property type="protein sequence ID" value="OEJ84866.1"/>
    <property type="molecule type" value="Genomic_DNA"/>
</dbReference>
<feature type="transmembrane region" description="Helical" evidence="1">
    <location>
        <begin position="117"/>
        <end position="137"/>
    </location>
</feature>
<protein>
    <submittedName>
        <fullName evidence="2">Uncharacterized protein</fullName>
    </submittedName>
</protein>
<evidence type="ECO:0000256" key="1">
    <source>
        <dbReference type="SAM" id="Phobius"/>
    </source>
</evidence>
<gene>
    <name evidence="2" type="ORF">AWRI3580_g3281</name>
</gene>
<feature type="transmembrane region" description="Helical" evidence="1">
    <location>
        <begin position="65"/>
        <end position="85"/>
    </location>
</feature>
<keyword evidence="3" id="KW-1185">Reference proteome</keyword>
<accession>A0A1E5RDA3</accession>
<dbReference type="VEuPathDB" id="FungiDB:AWRI3580_g3281"/>
<sequence>MYLAIRIMKLNNFLLILLNSFAKNIYMLKYGINSISRINEVNLNKNIDSKFLKLCLFTWYNIHNWQFILLNLPKQLLNLIIIFYYFKNMNKINLIINLTNFLIVCIFISFVVYSMNFIIFLISILSLIYIENIILCYEQFSQRWIPFLQEDQSSLKEFLVLKLSNNIERLRKDEDVESDKLSMV</sequence>
<proteinExistence type="predicted"/>